<organism evidence="1 2">
    <name type="scientific">Cardiocondyla obscurior</name>
    <dbReference type="NCBI Taxonomy" id="286306"/>
    <lineage>
        <taxon>Eukaryota</taxon>
        <taxon>Metazoa</taxon>
        <taxon>Ecdysozoa</taxon>
        <taxon>Arthropoda</taxon>
        <taxon>Hexapoda</taxon>
        <taxon>Insecta</taxon>
        <taxon>Pterygota</taxon>
        <taxon>Neoptera</taxon>
        <taxon>Endopterygota</taxon>
        <taxon>Hymenoptera</taxon>
        <taxon>Apocrita</taxon>
        <taxon>Aculeata</taxon>
        <taxon>Formicoidea</taxon>
        <taxon>Formicidae</taxon>
        <taxon>Myrmicinae</taxon>
        <taxon>Cardiocondyla</taxon>
    </lineage>
</organism>
<dbReference type="EMBL" id="JADYXP020000022">
    <property type="protein sequence ID" value="KAL0102660.1"/>
    <property type="molecule type" value="Genomic_DNA"/>
</dbReference>
<evidence type="ECO:0000313" key="1">
    <source>
        <dbReference type="EMBL" id="KAL0102660.1"/>
    </source>
</evidence>
<evidence type="ECO:0008006" key="3">
    <source>
        <dbReference type="Google" id="ProtNLM"/>
    </source>
</evidence>
<keyword evidence="2" id="KW-1185">Reference proteome</keyword>
<protein>
    <recommendedName>
        <fullName evidence="3">Secreted protein</fullName>
    </recommendedName>
</protein>
<gene>
    <name evidence="1" type="ORF">PUN28_018157</name>
</gene>
<sequence>MPVLYLYLSACRCILHVHTQLVRPILRRAALSAPPRPSPSFSIVYPRVVSYKIVRPVIHRSVDQRRLFEMLRRPNDISNYSERLRLFSLSETLFSAVGQLTRN</sequence>
<accession>A0AAW2EKS0</accession>
<name>A0AAW2EKS0_9HYME</name>
<comment type="caution">
    <text evidence="1">The sequence shown here is derived from an EMBL/GenBank/DDBJ whole genome shotgun (WGS) entry which is preliminary data.</text>
</comment>
<proteinExistence type="predicted"/>
<reference evidence="1 2" key="1">
    <citation type="submission" date="2023-03" db="EMBL/GenBank/DDBJ databases">
        <title>High recombination rates correlate with genetic variation in Cardiocondyla obscurior ants.</title>
        <authorList>
            <person name="Errbii M."/>
        </authorList>
    </citation>
    <scope>NUCLEOTIDE SEQUENCE [LARGE SCALE GENOMIC DNA]</scope>
    <source>
        <strain evidence="1">Alpha-2009</strain>
        <tissue evidence="1">Whole body</tissue>
    </source>
</reference>
<evidence type="ECO:0000313" key="2">
    <source>
        <dbReference type="Proteomes" id="UP001430953"/>
    </source>
</evidence>
<dbReference type="Proteomes" id="UP001430953">
    <property type="component" value="Unassembled WGS sequence"/>
</dbReference>
<dbReference type="AlphaFoldDB" id="A0AAW2EKS0"/>